<dbReference type="PANTHER" id="PTHR30514:SF1">
    <property type="entry name" value="HTH-TYPE TRANSCRIPTIONAL REGULATOR HEXR-RELATED"/>
    <property type="match status" value="1"/>
</dbReference>
<gene>
    <name evidence="6" type="ORF">bsdtw1_04302</name>
</gene>
<evidence type="ECO:0000256" key="2">
    <source>
        <dbReference type="ARBA" id="ARBA00023125"/>
    </source>
</evidence>
<dbReference type="InterPro" id="IPR046348">
    <property type="entry name" value="SIS_dom_sf"/>
</dbReference>
<keyword evidence="3" id="KW-0804">Transcription</keyword>
<dbReference type="InterPro" id="IPR000281">
    <property type="entry name" value="HTH_RpiR"/>
</dbReference>
<dbReference type="PANTHER" id="PTHR30514">
    <property type="entry name" value="GLUCOKINASE"/>
    <property type="match status" value="1"/>
</dbReference>
<dbReference type="Gene3D" id="1.10.10.10">
    <property type="entry name" value="Winged helix-like DNA-binding domain superfamily/Winged helix DNA-binding domain"/>
    <property type="match status" value="1"/>
</dbReference>
<keyword evidence="7" id="KW-1185">Reference proteome</keyword>
<dbReference type="CDD" id="cd05013">
    <property type="entry name" value="SIS_RpiR"/>
    <property type="match status" value="1"/>
</dbReference>
<dbReference type="InterPro" id="IPR036388">
    <property type="entry name" value="WH-like_DNA-bd_sf"/>
</dbReference>
<dbReference type="RefSeq" id="WP_183279427.1">
    <property type="nucleotide sequence ID" value="NZ_BLZR01000001.1"/>
</dbReference>
<dbReference type="GO" id="GO:0097367">
    <property type="term" value="F:carbohydrate derivative binding"/>
    <property type="evidence" value="ECO:0007669"/>
    <property type="project" value="InterPro"/>
</dbReference>
<dbReference type="Gene3D" id="3.40.50.10490">
    <property type="entry name" value="Glucose-6-phosphate isomerase like protein, domain 1"/>
    <property type="match status" value="1"/>
</dbReference>
<evidence type="ECO:0000313" key="6">
    <source>
        <dbReference type="EMBL" id="GFP78108.1"/>
    </source>
</evidence>
<proteinExistence type="predicted"/>
<dbReference type="GO" id="GO:0003700">
    <property type="term" value="F:DNA-binding transcription factor activity"/>
    <property type="evidence" value="ECO:0007669"/>
    <property type="project" value="InterPro"/>
</dbReference>
<dbReference type="PROSITE" id="PS51071">
    <property type="entry name" value="HTH_RPIR"/>
    <property type="match status" value="1"/>
</dbReference>
<dbReference type="SUPFAM" id="SSF53697">
    <property type="entry name" value="SIS domain"/>
    <property type="match status" value="1"/>
</dbReference>
<dbReference type="InterPro" id="IPR001347">
    <property type="entry name" value="SIS_dom"/>
</dbReference>
<comment type="caution">
    <text evidence="6">The sequence shown here is derived from an EMBL/GenBank/DDBJ whole genome shotgun (WGS) entry which is preliminary data.</text>
</comment>
<dbReference type="InterPro" id="IPR009057">
    <property type="entry name" value="Homeodomain-like_sf"/>
</dbReference>
<evidence type="ECO:0000259" key="4">
    <source>
        <dbReference type="PROSITE" id="PS51071"/>
    </source>
</evidence>
<keyword evidence="1" id="KW-0805">Transcription regulation</keyword>
<accession>A0A6V8SS85</accession>
<keyword evidence="2" id="KW-0238">DNA-binding</keyword>
<dbReference type="GO" id="GO:1901135">
    <property type="term" value="P:carbohydrate derivative metabolic process"/>
    <property type="evidence" value="ECO:0007669"/>
    <property type="project" value="InterPro"/>
</dbReference>
<name>A0A6V8SS85_9CLOT</name>
<feature type="domain" description="HTH rpiR-type" evidence="4">
    <location>
        <begin position="1"/>
        <end position="73"/>
    </location>
</feature>
<evidence type="ECO:0000256" key="3">
    <source>
        <dbReference type="ARBA" id="ARBA00023163"/>
    </source>
</evidence>
<organism evidence="6 7">
    <name type="scientific">Clostridium fungisolvens</name>
    <dbReference type="NCBI Taxonomy" id="1604897"/>
    <lineage>
        <taxon>Bacteria</taxon>
        <taxon>Bacillati</taxon>
        <taxon>Bacillota</taxon>
        <taxon>Clostridia</taxon>
        <taxon>Eubacteriales</taxon>
        <taxon>Clostridiaceae</taxon>
        <taxon>Clostridium</taxon>
    </lineage>
</organism>
<protein>
    <submittedName>
        <fullName evidence="6">Putative HTH-type transcriptional regulator YbbH</fullName>
    </submittedName>
</protein>
<evidence type="ECO:0000259" key="5">
    <source>
        <dbReference type="PROSITE" id="PS51464"/>
    </source>
</evidence>
<dbReference type="GO" id="GO:0003677">
    <property type="term" value="F:DNA binding"/>
    <property type="evidence" value="ECO:0007669"/>
    <property type="project" value="UniProtKB-KW"/>
</dbReference>
<dbReference type="Pfam" id="PF01380">
    <property type="entry name" value="SIS"/>
    <property type="match status" value="1"/>
</dbReference>
<dbReference type="Pfam" id="PF01418">
    <property type="entry name" value="HTH_6"/>
    <property type="match status" value="1"/>
</dbReference>
<dbReference type="InterPro" id="IPR035472">
    <property type="entry name" value="RpiR-like_SIS"/>
</dbReference>
<dbReference type="Proteomes" id="UP000580568">
    <property type="component" value="Unassembled WGS sequence"/>
</dbReference>
<evidence type="ECO:0000313" key="7">
    <source>
        <dbReference type="Proteomes" id="UP000580568"/>
    </source>
</evidence>
<dbReference type="EMBL" id="BLZR01000001">
    <property type="protein sequence ID" value="GFP78108.1"/>
    <property type="molecule type" value="Genomic_DNA"/>
</dbReference>
<dbReference type="AlphaFoldDB" id="A0A6V8SS85"/>
<feature type="domain" description="SIS" evidence="5">
    <location>
        <begin position="104"/>
        <end position="244"/>
    </location>
</feature>
<dbReference type="SUPFAM" id="SSF46689">
    <property type="entry name" value="Homeodomain-like"/>
    <property type="match status" value="1"/>
</dbReference>
<sequence>MFSAENIANLNELELDLYKYVIENMNKVMYMRIRELAQETHVSTTTILRFCRNMGCEGFSDFKVKLKMHVKENNSKILDNSINAIEEFMERSLNGDLDESILKAAQLIADYNNVIFIGIGNSGFIAGYGARYMSSLGKFAMHIDDPYFPLIGEMVSNSVTIALSVSGETDSSLRLVNLLKSKGSKIISITNRKSSTLSKLSDVNISYYISTENFLDNALEYRDVTSQVPTVYIIEALAREVNRLLL</sequence>
<reference evidence="6 7" key="1">
    <citation type="submission" date="2020-07" db="EMBL/GenBank/DDBJ databases">
        <title>A new beta-1,3-glucan-decomposing anaerobic bacterium isolated from anoxic soil subjected to biological soil disinfestation.</title>
        <authorList>
            <person name="Ueki A."/>
            <person name="Tonouchi A."/>
        </authorList>
    </citation>
    <scope>NUCLEOTIDE SEQUENCE [LARGE SCALE GENOMIC DNA]</scope>
    <source>
        <strain evidence="6 7">TW1</strain>
    </source>
</reference>
<evidence type="ECO:0000256" key="1">
    <source>
        <dbReference type="ARBA" id="ARBA00023015"/>
    </source>
</evidence>
<dbReference type="PROSITE" id="PS51464">
    <property type="entry name" value="SIS"/>
    <property type="match status" value="1"/>
</dbReference>
<dbReference type="InterPro" id="IPR047640">
    <property type="entry name" value="RpiR-like"/>
</dbReference>